<accession>A0A5D4SR13</accession>
<dbReference type="Pfam" id="PF03551">
    <property type="entry name" value="PadR"/>
    <property type="match status" value="1"/>
</dbReference>
<proteinExistence type="predicted"/>
<protein>
    <recommendedName>
        <fullName evidence="1">Transcription regulator PadR N-terminal domain-containing protein</fullName>
    </recommendedName>
</protein>
<dbReference type="OrthoDB" id="9783723at2"/>
<evidence type="ECO:0000259" key="1">
    <source>
        <dbReference type="Pfam" id="PF03551"/>
    </source>
</evidence>
<dbReference type="AlphaFoldDB" id="A0A5D4SR13"/>
<dbReference type="InterPro" id="IPR005149">
    <property type="entry name" value="Tscrpt_reg_PadR_N"/>
</dbReference>
<dbReference type="SUPFAM" id="SSF46785">
    <property type="entry name" value="Winged helix' DNA-binding domain"/>
    <property type="match status" value="1"/>
</dbReference>
<evidence type="ECO:0000313" key="3">
    <source>
        <dbReference type="Proteomes" id="UP000322524"/>
    </source>
</evidence>
<dbReference type="PANTHER" id="PTHR43252">
    <property type="entry name" value="TRANSCRIPTIONAL REGULATOR YQJI"/>
    <property type="match status" value="1"/>
</dbReference>
<gene>
    <name evidence="2" type="ORF">FZC76_18020</name>
</gene>
<dbReference type="EMBL" id="VTEV01000007">
    <property type="protein sequence ID" value="TYS65777.1"/>
    <property type="molecule type" value="Genomic_DNA"/>
</dbReference>
<evidence type="ECO:0000313" key="2">
    <source>
        <dbReference type="EMBL" id="TYS65777.1"/>
    </source>
</evidence>
<name>A0A5D4SR13_9BACI</name>
<reference evidence="2 3" key="1">
    <citation type="submission" date="2019-08" db="EMBL/GenBank/DDBJ databases">
        <title>Bacillus genomes from the desert of Cuatro Cienegas, Coahuila.</title>
        <authorList>
            <person name="Olmedo-Alvarez G."/>
        </authorList>
    </citation>
    <scope>NUCLEOTIDE SEQUENCE [LARGE SCALE GENOMIC DNA]</scope>
    <source>
        <strain evidence="2 3">CH28_1T</strain>
    </source>
</reference>
<dbReference type="RefSeq" id="WP_148989546.1">
    <property type="nucleotide sequence ID" value="NZ_VTEV01000007.1"/>
</dbReference>
<dbReference type="PANTHER" id="PTHR43252:SF6">
    <property type="entry name" value="NEGATIVE TRANSCRIPTION REGULATOR PADR"/>
    <property type="match status" value="1"/>
</dbReference>
<dbReference type="InterPro" id="IPR036390">
    <property type="entry name" value="WH_DNA-bd_sf"/>
</dbReference>
<sequence>MSVKQIILGILSWKASTGYEIKNEVEYSGRQLGWGKMSYGSIYPTLKELQQEGLITVQESNTTNRITKVYDITSKGWLELESWIEEPSAYPITKDDLLIKMSFWDHVRSSDDDTILISKLEERKNETQNLLNHFLQWENNEVSTIGRVAFFSMDYVKSKLETELKWIEKTLTSIKIGENLKAKDPNNLIRKSSKRKQGSLEINDWSEL</sequence>
<organism evidence="2 3">
    <name type="scientific">Sutcliffiella horikoshii</name>
    <dbReference type="NCBI Taxonomy" id="79883"/>
    <lineage>
        <taxon>Bacteria</taxon>
        <taxon>Bacillati</taxon>
        <taxon>Bacillota</taxon>
        <taxon>Bacilli</taxon>
        <taxon>Bacillales</taxon>
        <taxon>Bacillaceae</taxon>
        <taxon>Sutcliffiella</taxon>
    </lineage>
</organism>
<dbReference type="Proteomes" id="UP000322524">
    <property type="component" value="Unassembled WGS sequence"/>
</dbReference>
<dbReference type="Gene3D" id="1.10.10.10">
    <property type="entry name" value="Winged helix-like DNA-binding domain superfamily/Winged helix DNA-binding domain"/>
    <property type="match status" value="1"/>
</dbReference>
<comment type="caution">
    <text evidence="2">The sequence shown here is derived from an EMBL/GenBank/DDBJ whole genome shotgun (WGS) entry which is preliminary data.</text>
</comment>
<dbReference type="InterPro" id="IPR036388">
    <property type="entry name" value="WH-like_DNA-bd_sf"/>
</dbReference>
<feature type="domain" description="Transcription regulator PadR N-terminal" evidence="1">
    <location>
        <begin position="7"/>
        <end position="81"/>
    </location>
</feature>